<gene>
    <name evidence="4" type="ORF">MUA00_01725</name>
</gene>
<dbReference type="RefSeq" id="WP_271121412.1">
    <property type="nucleotide sequence ID" value="NZ_JALHAN010000053.1"/>
</dbReference>
<keyword evidence="2" id="KW-1133">Transmembrane helix</keyword>
<accession>A0A9X2W4G6</accession>
<dbReference type="SUPFAM" id="SSF54523">
    <property type="entry name" value="Pili subunits"/>
    <property type="match status" value="1"/>
</dbReference>
<keyword evidence="2" id="KW-0472">Membrane</keyword>
<dbReference type="InterPro" id="IPR014911">
    <property type="entry name" value="PilS_N"/>
</dbReference>
<evidence type="ECO:0000256" key="1">
    <source>
        <dbReference type="ARBA" id="ARBA00004370"/>
    </source>
</evidence>
<dbReference type="EMBL" id="JALHAP010000066">
    <property type="protein sequence ID" value="MCT4700540.1"/>
    <property type="molecule type" value="Genomic_DNA"/>
</dbReference>
<dbReference type="AlphaFoldDB" id="A0A9X2W4G6"/>
<feature type="transmembrane region" description="Helical" evidence="2">
    <location>
        <begin position="20"/>
        <end position="41"/>
    </location>
</feature>
<evidence type="ECO:0000259" key="3">
    <source>
        <dbReference type="Pfam" id="PF08805"/>
    </source>
</evidence>
<dbReference type="Proteomes" id="UP001150641">
    <property type="component" value="Unassembled WGS sequence"/>
</dbReference>
<dbReference type="InterPro" id="IPR045584">
    <property type="entry name" value="Pilin-like"/>
</dbReference>
<name>A0A9X2W4G6_9ENTR</name>
<comment type="caution">
    <text evidence="4">The sequence shown here is derived from an EMBL/GenBank/DDBJ whole genome shotgun (WGS) entry which is preliminary data.</text>
</comment>
<evidence type="ECO:0000313" key="5">
    <source>
        <dbReference type="Proteomes" id="UP001150641"/>
    </source>
</evidence>
<protein>
    <recommendedName>
        <fullName evidence="3">Type 4 secretion system PilS N-terminal domain-containing protein</fullName>
    </recommendedName>
</protein>
<dbReference type="Gene3D" id="3.30.1690.10">
    <property type="entry name" value="TcpA-like pilin"/>
    <property type="match status" value="1"/>
</dbReference>
<comment type="subcellular location">
    <subcellularLocation>
        <location evidence="1">Membrane</location>
    </subcellularLocation>
</comment>
<dbReference type="Pfam" id="PF08805">
    <property type="entry name" value="PilS"/>
    <property type="match status" value="1"/>
</dbReference>
<evidence type="ECO:0000313" key="4">
    <source>
        <dbReference type="EMBL" id="MCT4700540.1"/>
    </source>
</evidence>
<keyword evidence="5" id="KW-1185">Reference proteome</keyword>
<feature type="domain" description="Type 4 secretion system PilS N-terminal" evidence="3">
    <location>
        <begin position="53"/>
        <end position="182"/>
    </location>
</feature>
<evidence type="ECO:0000256" key="2">
    <source>
        <dbReference type="SAM" id="Phobius"/>
    </source>
</evidence>
<reference evidence="4" key="1">
    <citation type="submission" date="2022-03" db="EMBL/GenBank/DDBJ databases">
        <title>Proposal of a novel genus Dryocolo and two novel species.</title>
        <authorList>
            <person name="Maddock D.W."/>
            <person name="Brady C.L."/>
            <person name="Denman S."/>
            <person name="Arnold D."/>
        </authorList>
    </citation>
    <scope>NUCLEOTIDE SEQUENCE</scope>
    <source>
        <strain evidence="4">H6W4</strain>
    </source>
</reference>
<dbReference type="GO" id="GO:0016020">
    <property type="term" value="C:membrane"/>
    <property type="evidence" value="ECO:0007669"/>
    <property type="project" value="UniProtKB-SubCell"/>
</dbReference>
<proteinExistence type="predicted"/>
<keyword evidence="2" id="KW-0812">Transmembrane</keyword>
<sequence>MFQTDIASSYLPQPVVKQKGFTALELIIVLIVGFSIIALSASKMGQLFSSSSTNEAMNSVLSIYSATRALQNVNGYGSVGDELSTILIDTDTMPKNLSIDTSSGKAKNEWAGEVAITVTNDGNGFDISYPMVPKEACIKLSQQLAHSGNFDSISVGGQNINSTSSLSEVSKACSADKNDMIFRVNAEDE</sequence>
<organism evidence="4 5">
    <name type="scientific">Dryocola boscaweniae</name>
    <dbReference type="NCBI Taxonomy" id="2925397"/>
    <lineage>
        <taxon>Bacteria</taxon>
        <taxon>Pseudomonadati</taxon>
        <taxon>Pseudomonadota</taxon>
        <taxon>Gammaproteobacteria</taxon>
        <taxon>Enterobacterales</taxon>
        <taxon>Enterobacteriaceae</taxon>
        <taxon>Dryocola</taxon>
    </lineage>
</organism>